<proteinExistence type="predicted"/>
<dbReference type="PANTHER" id="PTHR30383">
    <property type="entry name" value="THIOESTERASE 1/PROTEASE 1/LYSOPHOSPHOLIPASE L1"/>
    <property type="match status" value="1"/>
</dbReference>
<keyword evidence="3" id="KW-1185">Reference proteome</keyword>
<dbReference type="Proteomes" id="UP001055185">
    <property type="component" value="Unassembled WGS sequence"/>
</dbReference>
<comment type="caution">
    <text evidence="2">The sequence shown here is derived from an EMBL/GenBank/DDBJ whole genome shotgun (WGS) entry which is preliminary data.</text>
</comment>
<evidence type="ECO:0000313" key="2">
    <source>
        <dbReference type="EMBL" id="GJN63778.1"/>
    </source>
</evidence>
<protein>
    <submittedName>
        <fullName evidence="2">Arylesterase</fullName>
    </submittedName>
</protein>
<evidence type="ECO:0000313" key="3">
    <source>
        <dbReference type="Proteomes" id="UP001055185"/>
    </source>
</evidence>
<dbReference type="RefSeq" id="WP_238315965.1">
    <property type="nucleotide sequence ID" value="NZ_BQKV01000018.1"/>
</dbReference>
<dbReference type="InterPro" id="IPR013830">
    <property type="entry name" value="SGNH_hydro"/>
</dbReference>
<name>A0AA37MYE3_9FIRM</name>
<dbReference type="PANTHER" id="PTHR30383:SF29">
    <property type="entry name" value="SGNH HYDROLASE-TYPE ESTERASE DOMAIN-CONTAINING PROTEIN"/>
    <property type="match status" value="1"/>
</dbReference>
<dbReference type="AlphaFoldDB" id="A0AA37MYE3"/>
<accession>A0AA37MYE3</accession>
<dbReference type="SUPFAM" id="SSF52266">
    <property type="entry name" value="SGNH hydrolase"/>
    <property type="match status" value="1"/>
</dbReference>
<organism evidence="2 3">
    <name type="scientific">Faecalibacterium gallinarum</name>
    <dbReference type="NCBI Taxonomy" id="2903556"/>
    <lineage>
        <taxon>Bacteria</taxon>
        <taxon>Bacillati</taxon>
        <taxon>Bacillota</taxon>
        <taxon>Clostridia</taxon>
        <taxon>Eubacteriales</taxon>
        <taxon>Oscillospiraceae</taxon>
        <taxon>Faecalibacterium</taxon>
    </lineage>
</organism>
<feature type="domain" description="SGNH hydrolase-type esterase" evidence="1">
    <location>
        <begin position="5"/>
        <end position="166"/>
    </location>
</feature>
<dbReference type="Gene3D" id="3.40.50.1110">
    <property type="entry name" value="SGNH hydrolase"/>
    <property type="match status" value="2"/>
</dbReference>
<gene>
    <name evidence="2" type="ORF">JCM17207_04030</name>
</gene>
<dbReference type="InterPro" id="IPR036514">
    <property type="entry name" value="SGNH_hydro_sf"/>
</dbReference>
<sequence>MKVLCFGDSNTYGYDPRSWLGGRYDAGSRWVDLLALKTGWEVQNQGQNGREIPRRPVSIPIDTDLLVVMLGTNDLLQGCTPQGTAERMEHFLTGLDFEREKILLVSPPPMTFGEWVQEERLAADSACLAGLYRELAARLGVRFADAGLWGVALAYDGVHFTEQGHKSFAEGLYREIFKDR</sequence>
<dbReference type="InterPro" id="IPR051532">
    <property type="entry name" value="Ester_Hydrolysis_Enzymes"/>
</dbReference>
<dbReference type="EMBL" id="BQKV01000018">
    <property type="protein sequence ID" value="GJN63778.1"/>
    <property type="molecule type" value="Genomic_DNA"/>
</dbReference>
<reference evidence="2" key="1">
    <citation type="journal article" date="2022" name="Int. J. Syst. Evol. Microbiol.">
        <title>Genome-based, phenotypic and chemotaxonomic classification of Faecalibacterium strains: proposal of three novel species Faecalibacterium duncaniae sp. nov., Faecalibacterium hattorii sp. nov. and Faecalibacterium gallinarum sp. nov. .</title>
        <authorList>
            <person name="Sakamoto M."/>
            <person name="Sakurai N."/>
            <person name="Tanno H."/>
            <person name="Iino T."/>
            <person name="Ohkuma M."/>
            <person name="Endo A."/>
        </authorList>
    </citation>
    <scope>NUCLEOTIDE SEQUENCE</scope>
    <source>
        <strain evidence="2">JCM 17207</strain>
    </source>
</reference>
<dbReference type="Pfam" id="PF13472">
    <property type="entry name" value="Lipase_GDSL_2"/>
    <property type="match status" value="1"/>
</dbReference>
<evidence type="ECO:0000259" key="1">
    <source>
        <dbReference type="Pfam" id="PF13472"/>
    </source>
</evidence>